<dbReference type="InterPro" id="IPR047879">
    <property type="entry name" value="YjiT"/>
</dbReference>
<organism evidence="1 2">
    <name type="scientific">Candidatus Rhodoblastus alkanivorans</name>
    <dbReference type="NCBI Taxonomy" id="2954117"/>
    <lineage>
        <taxon>Bacteria</taxon>
        <taxon>Pseudomonadati</taxon>
        <taxon>Pseudomonadota</taxon>
        <taxon>Alphaproteobacteria</taxon>
        <taxon>Hyphomicrobiales</taxon>
        <taxon>Rhodoblastaceae</taxon>
        <taxon>Rhodoblastus</taxon>
    </lineage>
</organism>
<proteinExistence type="predicted"/>
<reference evidence="1" key="1">
    <citation type="journal article" date="2022" name="ISME J.">
        <title>Identification of active gaseous-alkane degraders at natural gas seeps.</title>
        <authorList>
            <person name="Farhan Ul Haque M."/>
            <person name="Hernandez M."/>
            <person name="Crombie A.T."/>
            <person name="Murrell J.C."/>
        </authorList>
    </citation>
    <scope>NUCLEOTIDE SEQUENCE</scope>
    <source>
        <strain evidence="1">PC2</strain>
    </source>
</reference>
<name>A0ABS9Z6Z0_9HYPH</name>
<sequence>MTAHPSLSASIEQLEDSFEAARGDYAQLKLIADALQHHSAPNAQRLRIKVVAEMFRMKRGAGITSPSPKPVPLLALLRQFGLDVPDGRPLHRYRLGADGYDQLTAFLRQRAARLSNGNMSDAALLVLWASAWFRREYGGGIRKYRELGAAIGATLEEREWPPLIEHGLKWWKRPVVKRASGRHWLLTIAVEGGFPVRVLQAGEGWLSRYLNEVVGRLLGITNDPSPDDAFAMADAAKEELRDTFRQEAFIALAADLALVIVKLRRIAEATAPSLAPSAVLDQVRPGWRDELPIAADTDAARTLVDGMLAAKKIARGLSGGAGCVRVLRRGVKEWSTGLRLSLGGELKADALAGLAVRGTRLGVHPYGVLARVLGEELAFLDPPGEDGDSWRLRPLTRRTELDDVPLEARIEVLIQSPSGAAHTMPWPGGGPERSDVLTFEIDAEDAGGPTILVLAAQGSASLRAERVVVTAPENWSVRWEDEAVEGAPASIGATRDGRGLWLADKSVLVESTDGDLLYCIQTGVDEELRDRIGLDGQSPRGFDSADDVSLFAGPPTITCYRGRTSTKPADNELLWRRARGDPWQELARSRLPFAAIDIMWRDARTGFVRDRVRAAIVPQSARVVREREGEGWRYSFQEFGELAISPEPATGLNIEQRSGNVFALLFRSNPLRRVTFVLRIPNSTRTIRIILPFPLRDGIAHWNGKIVPPGSEITPAELAELVAFGEGKLTLCCELKNTEKGYPAHYALGDRELGLRPLADRVRSDLASAGIDAWVALSIGDGAPPWRIKLFDREVRCADGAASVVKPGLEEEPLILAGRSVAMPYEERRLAAIDLEDVLNRRSIPLPESMTGAWWVYLRSDRAVRSRPSIVPCVGETVPAGDGLAATVVIAAPSARQAAIVERLNAIAADTDGAAEDVGWLNKLIGSLDGLPASTFDVLAALSDAPVVLARLLLSADDAAQGGIWRLETELPFLWAALPLTAWSAAANALGRSVMSPLLAAGWELARAAPMGKQVIDGAAIRTGNLDPVIGTMLATAGLIPRPSSIPSMRDAAQGYVRRTFDRGDMAIGLPKQTSLFRTPDLDPRLPGWFKATFDLMHLEALDAPIAAAVAAKADIKLTRTQLRRCKESMVADPVYFAEGITAALLGTER</sequence>
<evidence type="ECO:0000313" key="2">
    <source>
        <dbReference type="Proteomes" id="UP001139104"/>
    </source>
</evidence>
<dbReference type="EMBL" id="JAIVFP010000001">
    <property type="protein sequence ID" value="MCI4683439.1"/>
    <property type="molecule type" value="Genomic_DNA"/>
</dbReference>
<gene>
    <name evidence="1" type="ORF">K2U94_11800</name>
</gene>
<dbReference type="RefSeq" id="WP_243067391.1">
    <property type="nucleotide sequence ID" value="NZ_JAIVFK010000026.1"/>
</dbReference>
<keyword evidence="2" id="KW-1185">Reference proteome</keyword>
<accession>A0ABS9Z6Z0</accession>
<dbReference type="NCBIfam" id="NF038336">
    <property type="entry name" value="YjiT_fam"/>
    <property type="match status" value="1"/>
</dbReference>
<comment type="caution">
    <text evidence="1">The sequence shown here is derived from an EMBL/GenBank/DDBJ whole genome shotgun (WGS) entry which is preliminary data.</text>
</comment>
<protein>
    <submittedName>
        <fullName evidence="1">STY4851/ECs_5259 family protein</fullName>
    </submittedName>
</protein>
<evidence type="ECO:0000313" key="1">
    <source>
        <dbReference type="EMBL" id="MCI4683439.1"/>
    </source>
</evidence>
<dbReference type="Proteomes" id="UP001139104">
    <property type="component" value="Unassembled WGS sequence"/>
</dbReference>